<protein>
    <submittedName>
        <fullName evidence="2">Uncharacterized protein</fullName>
    </submittedName>
</protein>
<dbReference type="Proteomes" id="UP001235344">
    <property type="component" value="Chromosome"/>
</dbReference>
<keyword evidence="3" id="KW-1185">Reference proteome</keyword>
<gene>
    <name evidence="2" type="ORF">B6N23_05275</name>
</gene>
<proteinExistence type="predicted"/>
<name>A0ABY9H9R0_9GAMM</name>
<feature type="chain" id="PRO_5047195416" evidence="1">
    <location>
        <begin position="38"/>
        <end position="142"/>
    </location>
</feature>
<reference evidence="2 3" key="1">
    <citation type="submission" date="2023-08" db="EMBL/GenBank/DDBJ databases">
        <title>Transcriptome Analysis of Halomonas alkalicola CICC 11012s to Identify the Genes Involved in Alkaline Tolerances.</title>
        <authorList>
            <person name="Zhai L."/>
        </authorList>
    </citation>
    <scope>NUCLEOTIDE SEQUENCE [LARGE SCALE GENOMIC DNA]</scope>
    <source>
        <strain evidence="2 3">CICC 11012s</strain>
    </source>
</reference>
<keyword evidence="1" id="KW-0732">Signal</keyword>
<evidence type="ECO:0000313" key="3">
    <source>
        <dbReference type="Proteomes" id="UP001235344"/>
    </source>
</evidence>
<accession>A0ABY9H9R0</accession>
<feature type="signal peptide" evidence="1">
    <location>
        <begin position="1"/>
        <end position="37"/>
    </location>
</feature>
<evidence type="ECO:0000313" key="2">
    <source>
        <dbReference type="EMBL" id="WLI74325.1"/>
    </source>
</evidence>
<sequence>MHSHSLFNRQAPYVPVKWARLLLVGLFALLLSGLALAHAEAPDPEAGDPGHHVVMVLEGASTTVAAEARHEEGPLCRHGHGEFTLPKGVLRVDQQEIEYEDALTVTTEPTPAPIPSFVSGTPRKQPSNSGVPIYLLTQRLRL</sequence>
<evidence type="ECO:0000256" key="1">
    <source>
        <dbReference type="SAM" id="SignalP"/>
    </source>
</evidence>
<dbReference type="RefSeq" id="WP_305502541.1">
    <property type="nucleotide sequence ID" value="NZ_CP131913.1"/>
</dbReference>
<organism evidence="2 3">
    <name type="scientific">Halomonas alkalicola</name>
    <dbReference type="NCBI Taxonomy" id="1930622"/>
    <lineage>
        <taxon>Bacteria</taxon>
        <taxon>Pseudomonadati</taxon>
        <taxon>Pseudomonadota</taxon>
        <taxon>Gammaproteobacteria</taxon>
        <taxon>Oceanospirillales</taxon>
        <taxon>Halomonadaceae</taxon>
        <taxon>Halomonas</taxon>
    </lineage>
</organism>
<dbReference type="EMBL" id="CP131913">
    <property type="protein sequence ID" value="WLI74325.1"/>
    <property type="molecule type" value="Genomic_DNA"/>
</dbReference>